<dbReference type="RefSeq" id="WP_081149407.1">
    <property type="nucleotide sequence ID" value="NZ_LVYD01000051.1"/>
</dbReference>
<dbReference type="OrthoDB" id="9810882at2"/>
<keyword evidence="8" id="KW-1185">Reference proteome</keyword>
<accession>A0A1V9FVN4</accession>
<dbReference type="NCBIfam" id="NF009754">
    <property type="entry name" value="PRK13261.1-6"/>
    <property type="match status" value="1"/>
</dbReference>
<keyword evidence="3 5" id="KW-0533">Nickel</keyword>
<evidence type="ECO:0000259" key="6">
    <source>
        <dbReference type="SMART" id="SM00988"/>
    </source>
</evidence>
<evidence type="ECO:0000256" key="3">
    <source>
        <dbReference type="ARBA" id="ARBA00022596"/>
    </source>
</evidence>
<evidence type="ECO:0000256" key="4">
    <source>
        <dbReference type="ARBA" id="ARBA00023186"/>
    </source>
</evidence>
<dbReference type="SUPFAM" id="SSF69287">
    <property type="entry name" value="Urease metallochaperone UreE, N-terminal domain"/>
    <property type="match status" value="1"/>
</dbReference>
<dbReference type="GO" id="GO:0005737">
    <property type="term" value="C:cytoplasm"/>
    <property type="evidence" value="ECO:0007669"/>
    <property type="project" value="UniProtKB-SubCell"/>
</dbReference>
<keyword evidence="2 5" id="KW-0963">Cytoplasm</keyword>
<sequence length="167" mass="19272">MLIQQKIGNLHSTNINNRRIDWLQLEWFESSKRILRKQTQEGTELALKFLDKDPMLTQGDILYEDDTTIIAVNILPCEVLVIQPANLFEMASVCYEIGNKHLPLFFEKEEVLVPFEMPLFRLLSMQGYAIKQDKRKLLQPLKTTVAPHAHSNTSLFTKIMQLTNSGV</sequence>
<dbReference type="Pfam" id="PF02814">
    <property type="entry name" value="UreE_N"/>
    <property type="match status" value="1"/>
</dbReference>
<dbReference type="Gene3D" id="3.30.70.790">
    <property type="entry name" value="UreE, C-terminal domain"/>
    <property type="match status" value="1"/>
</dbReference>
<dbReference type="InterPro" id="IPR036118">
    <property type="entry name" value="UreE_N_sf"/>
</dbReference>
<dbReference type="PIRSF" id="PIRSF036402">
    <property type="entry name" value="Ureas_acces_UreE"/>
    <property type="match status" value="1"/>
</dbReference>
<dbReference type="EMBL" id="LVYD01000051">
    <property type="protein sequence ID" value="OQP62394.1"/>
    <property type="molecule type" value="Genomic_DNA"/>
</dbReference>
<organism evidence="7 8">
    <name type="scientific">Niastella vici</name>
    <dbReference type="NCBI Taxonomy" id="1703345"/>
    <lineage>
        <taxon>Bacteria</taxon>
        <taxon>Pseudomonadati</taxon>
        <taxon>Bacteroidota</taxon>
        <taxon>Chitinophagia</taxon>
        <taxon>Chitinophagales</taxon>
        <taxon>Chitinophagaceae</taxon>
        <taxon>Niastella</taxon>
    </lineage>
</organism>
<dbReference type="GO" id="GO:0006457">
    <property type="term" value="P:protein folding"/>
    <property type="evidence" value="ECO:0007669"/>
    <property type="project" value="InterPro"/>
</dbReference>
<dbReference type="InterPro" id="IPR007864">
    <property type="entry name" value="UreE_C_dom"/>
</dbReference>
<evidence type="ECO:0000256" key="1">
    <source>
        <dbReference type="ARBA" id="ARBA00004496"/>
    </source>
</evidence>
<evidence type="ECO:0000313" key="7">
    <source>
        <dbReference type="EMBL" id="OQP62394.1"/>
    </source>
</evidence>
<protein>
    <recommendedName>
        <fullName evidence="5">Urease accessory protein UreE</fullName>
    </recommendedName>
</protein>
<dbReference type="SMART" id="SM00988">
    <property type="entry name" value="UreE_N"/>
    <property type="match status" value="1"/>
</dbReference>
<dbReference type="Gene3D" id="2.60.260.20">
    <property type="entry name" value="Urease metallochaperone UreE, N-terminal domain"/>
    <property type="match status" value="1"/>
</dbReference>
<dbReference type="InterPro" id="IPR004029">
    <property type="entry name" value="UreE_N"/>
</dbReference>
<evidence type="ECO:0000313" key="8">
    <source>
        <dbReference type="Proteomes" id="UP000192796"/>
    </source>
</evidence>
<dbReference type="GO" id="GO:0016151">
    <property type="term" value="F:nickel cation binding"/>
    <property type="evidence" value="ECO:0007669"/>
    <property type="project" value="UniProtKB-UniRule"/>
</dbReference>
<dbReference type="CDD" id="cd00571">
    <property type="entry name" value="UreE"/>
    <property type="match status" value="1"/>
</dbReference>
<feature type="domain" description="UreE urease accessory N-terminal" evidence="6">
    <location>
        <begin position="6"/>
        <end position="70"/>
    </location>
</feature>
<name>A0A1V9FVN4_9BACT</name>
<dbReference type="AlphaFoldDB" id="A0A1V9FVN4"/>
<dbReference type="GO" id="GO:0019627">
    <property type="term" value="P:urea metabolic process"/>
    <property type="evidence" value="ECO:0007669"/>
    <property type="project" value="InterPro"/>
</dbReference>
<dbReference type="GO" id="GO:0051082">
    <property type="term" value="F:unfolded protein binding"/>
    <property type="evidence" value="ECO:0007669"/>
    <property type="project" value="UniProtKB-UniRule"/>
</dbReference>
<keyword evidence="4 5" id="KW-0143">Chaperone</keyword>
<reference evidence="7 8" key="1">
    <citation type="submission" date="2016-03" db="EMBL/GenBank/DDBJ databases">
        <title>Niastella vici sp. nov., isolated from farmland soil.</title>
        <authorList>
            <person name="Chen L."/>
            <person name="Wang D."/>
            <person name="Yang S."/>
            <person name="Wang G."/>
        </authorList>
    </citation>
    <scope>NUCLEOTIDE SEQUENCE [LARGE SCALE GENOMIC DNA]</scope>
    <source>
        <strain evidence="7 8">DJ57</strain>
    </source>
</reference>
<dbReference type="HAMAP" id="MF_00822">
    <property type="entry name" value="UreE"/>
    <property type="match status" value="1"/>
</dbReference>
<comment type="function">
    <text evidence="5">Involved in urease metallocenter assembly. Binds nickel. Probably functions as a nickel donor during metallocenter assembly.</text>
</comment>
<evidence type="ECO:0000256" key="2">
    <source>
        <dbReference type="ARBA" id="ARBA00022490"/>
    </source>
</evidence>
<dbReference type="STRING" id="1703345.A3860_28980"/>
<dbReference type="InterPro" id="IPR012406">
    <property type="entry name" value="UreE"/>
</dbReference>
<dbReference type="SUPFAM" id="SSF69737">
    <property type="entry name" value="Urease metallochaperone UreE, C-terminal domain"/>
    <property type="match status" value="1"/>
</dbReference>
<evidence type="ECO:0000256" key="5">
    <source>
        <dbReference type="HAMAP-Rule" id="MF_00822"/>
    </source>
</evidence>
<comment type="subcellular location">
    <subcellularLocation>
        <location evidence="1 5">Cytoplasm</location>
    </subcellularLocation>
</comment>
<dbReference type="Pfam" id="PF05194">
    <property type="entry name" value="UreE_C"/>
    <property type="match status" value="1"/>
</dbReference>
<comment type="similarity">
    <text evidence="5">Belongs to the UreE family.</text>
</comment>
<gene>
    <name evidence="5" type="primary">ureE</name>
    <name evidence="7" type="ORF">A3860_28980</name>
</gene>
<comment type="caution">
    <text evidence="7">The sequence shown here is derived from an EMBL/GenBank/DDBJ whole genome shotgun (WGS) entry which is preliminary data.</text>
</comment>
<proteinExistence type="inferred from homology"/>
<dbReference type="GO" id="GO:0065003">
    <property type="term" value="P:protein-containing complex assembly"/>
    <property type="evidence" value="ECO:0007669"/>
    <property type="project" value="InterPro"/>
</dbReference>
<dbReference type="Proteomes" id="UP000192796">
    <property type="component" value="Unassembled WGS sequence"/>
</dbReference>